<reference evidence="1" key="1">
    <citation type="submission" date="2021-01" db="UniProtKB">
        <authorList>
            <consortium name="EnsemblMetazoa"/>
        </authorList>
    </citation>
    <scope>IDENTIFICATION</scope>
</reference>
<evidence type="ECO:0000313" key="1">
    <source>
        <dbReference type="EnsemblMetazoa" id="CLYHEMP009522.1"/>
    </source>
</evidence>
<evidence type="ECO:0000313" key="2">
    <source>
        <dbReference type="Proteomes" id="UP000594262"/>
    </source>
</evidence>
<dbReference type="AlphaFoldDB" id="A0A7M5VDR6"/>
<protein>
    <submittedName>
        <fullName evidence="1">Uncharacterized protein</fullName>
    </submittedName>
</protein>
<accession>A0A7M5VDR6</accession>
<name>A0A7M5VDR6_9CNID</name>
<dbReference type="Proteomes" id="UP000594262">
    <property type="component" value="Unplaced"/>
</dbReference>
<keyword evidence="2" id="KW-1185">Reference proteome</keyword>
<sequence length="215" mass="24798">SFVVSINVSGGCTLIFEKSYNLINIQLRKSSKQWNDLSPNIKVTVGTHHNLVIVDKLKLGSFYEFRGICLNQAGEVVIFKTKEDLQIKEIKEEDKLVVYGQNYVIQDFENLRADVIYVDYESIHFIFDKESDISEVIKVEIRSGDEKWDLVDENCYEFGDQLLDGAKNLMVGKLEENESYDMRITVRKFDDGVVVYIRKAIVTGELLLRFYVISS</sequence>
<organism evidence="1 2">
    <name type="scientific">Clytia hemisphaerica</name>
    <dbReference type="NCBI Taxonomy" id="252671"/>
    <lineage>
        <taxon>Eukaryota</taxon>
        <taxon>Metazoa</taxon>
        <taxon>Cnidaria</taxon>
        <taxon>Hydrozoa</taxon>
        <taxon>Hydroidolina</taxon>
        <taxon>Leptothecata</taxon>
        <taxon>Obeliida</taxon>
        <taxon>Clytiidae</taxon>
        <taxon>Clytia</taxon>
    </lineage>
</organism>
<proteinExistence type="predicted"/>
<dbReference type="EnsemblMetazoa" id="CLYHEMT009522.1">
    <property type="protein sequence ID" value="CLYHEMP009522.1"/>
    <property type="gene ID" value="CLYHEMG009522"/>
</dbReference>